<reference evidence="1" key="2">
    <citation type="submission" date="2025-09" db="UniProtKB">
        <authorList>
            <consortium name="Ensembl"/>
        </authorList>
    </citation>
    <scope>IDENTIFICATION</scope>
</reference>
<keyword evidence="2" id="KW-1185">Reference proteome</keyword>
<dbReference type="Proteomes" id="UP000261560">
    <property type="component" value="Unplaced"/>
</dbReference>
<dbReference type="AlphaFoldDB" id="A0A3B3BCZ1"/>
<dbReference type="OMA" id="PRAHINQ"/>
<name>A0A3B3BCZ1_ORYME</name>
<protein>
    <submittedName>
        <fullName evidence="1">Uncharacterized protein</fullName>
    </submittedName>
</protein>
<organism evidence="1 2">
    <name type="scientific">Oryzias melastigma</name>
    <name type="common">Marine medaka</name>
    <dbReference type="NCBI Taxonomy" id="30732"/>
    <lineage>
        <taxon>Eukaryota</taxon>
        <taxon>Metazoa</taxon>
        <taxon>Chordata</taxon>
        <taxon>Craniata</taxon>
        <taxon>Vertebrata</taxon>
        <taxon>Euteleostomi</taxon>
        <taxon>Actinopterygii</taxon>
        <taxon>Neopterygii</taxon>
        <taxon>Teleostei</taxon>
        <taxon>Neoteleostei</taxon>
        <taxon>Acanthomorphata</taxon>
        <taxon>Ovalentaria</taxon>
        <taxon>Atherinomorphae</taxon>
        <taxon>Beloniformes</taxon>
        <taxon>Adrianichthyidae</taxon>
        <taxon>Oryziinae</taxon>
        <taxon>Oryzias</taxon>
    </lineage>
</organism>
<reference evidence="1" key="1">
    <citation type="submission" date="2025-08" db="UniProtKB">
        <authorList>
            <consortium name="Ensembl"/>
        </authorList>
    </citation>
    <scope>IDENTIFICATION</scope>
</reference>
<evidence type="ECO:0000313" key="2">
    <source>
        <dbReference type="Proteomes" id="UP000261560"/>
    </source>
</evidence>
<accession>A0A3B3BCZ1</accession>
<dbReference type="Ensembl" id="ENSOMET00000011522.1">
    <property type="protein sequence ID" value="ENSOMEP00000003029.1"/>
    <property type="gene ID" value="ENSOMEG00000003941.1"/>
</dbReference>
<evidence type="ECO:0000313" key="1">
    <source>
        <dbReference type="Ensembl" id="ENSOMEP00000003029.1"/>
    </source>
</evidence>
<dbReference type="GeneTree" id="ENSGT01030000234819"/>
<sequence>MAPFPVIDLLVAGFQLRFPRAHIDQQLPAGFLLLRALRPTVAEQQKAAGLHGAEVKGDGACLFGVPLWQGDVGLWGFKGHGVQSGHILTTEHKISIQGDLGVTLDGQPGQLQLKIVVLVDNL</sequence>
<dbReference type="PaxDb" id="30732-ENSOMEP00000003029"/>
<proteinExistence type="predicted"/>